<evidence type="ECO:0008006" key="3">
    <source>
        <dbReference type="Google" id="ProtNLM"/>
    </source>
</evidence>
<sequence>MSSQADRRDTRRIIIGPEFGISFSLKGHAYHDVRITNLSTGGCFALVGARDARLFDRGAVLEGLTLLHPELPKAPILATVSYVLGGRPGADPLEMVGIGIQFLGMDEAAQEALCAWVDAAEASQQV</sequence>
<dbReference type="Proteomes" id="UP001242010">
    <property type="component" value="Chromosome"/>
</dbReference>
<name>A0ABM8DMY7_9BACT</name>
<evidence type="ECO:0000313" key="1">
    <source>
        <dbReference type="EMBL" id="BDU68292.1"/>
    </source>
</evidence>
<protein>
    <recommendedName>
        <fullName evidence="3">PilZ domain-containing protein</fullName>
    </recommendedName>
</protein>
<proteinExistence type="predicted"/>
<keyword evidence="2" id="KW-1185">Reference proteome</keyword>
<reference evidence="2" key="1">
    <citation type="journal article" date="2023" name="Int. J. Syst. Evol. Microbiol.">
        <title>Mesoterricola silvestris gen. nov., sp. nov., Mesoterricola sediminis sp. nov., Geothrix oryzae sp. nov., Geothrix edaphica sp. nov., Geothrix rubra sp. nov., and Geothrix limicola sp. nov., six novel members of Acidobacteriota isolated from soils.</title>
        <authorList>
            <person name="Itoh H."/>
            <person name="Sugisawa Y."/>
            <person name="Mise K."/>
            <person name="Xu Z."/>
            <person name="Kuniyasu M."/>
            <person name="Ushijima N."/>
            <person name="Kawano K."/>
            <person name="Kobayashi E."/>
            <person name="Shiratori Y."/>
            <person name="Masuda Y."/>
            <person name="Senoo K."/>
        </authorList>
    </citation>
    <scope>NUCLEOTIDE SEQUENCE [LARGE SCALE GENOMIC DNA]</scope>
    <source>
        <strain evidence="2">Red222</strain>
    </source>
</reference>
<dbReference type="RefSeq" id="WP_286354915.1">
    <property type="nucleotide sequence ID" value="NZ_AP027079.1"/>
</dbReference>
<dbReference type="EMBL" id="AP027079">
    <property type="protein sequence ID" value="BDU68292.1"/>
    <property type="molecule type" value="Genomic_DNA"/>
</dbReference>
<dbReference type="Gene3D" id="2.40.10.220">
    <property type="entry name" value="predicted glycosyltransferase like domains"/>
    <property type="match status" value="1"/>
</dbReference>
<evidence type="ECO:0000313" key="2">
    <source>
        <dbReference type="Proteomes" id="UP001242010"/>
    </source>
</evidence>
<organism evidence="1 2">
    <name type="scientific">Geothrix oryzae</name>
    <dbReference type="NCBI Taxonomy" id="2927975"/>
    <lineage>
        <taxon>Bacteria</taxon>
        <taxon>Pseudomonadati</taxon>
        <taxon>Acidobacteriota</taxon>
        <taxon>Holophagae</taxon>
        <taxon>Holophagales</taxon>
        <taxon>Holophagaceae</taxon>
        <taxon>Geothrix</taxon>
    </lineage>
</organism>
<gene>
    <name evidence="1" type="ORF">GETHOR_03930</name>
</gene>
<accession>A0ABM8DMY7</accession>